<comment type="activity regulation">
    <text evidence="11">Ubiquitination of histone H2B to form H2BK123ub1 is required for efficient DOT1 methyltransferase activity on histone H3.</text>
</comment>
<keyword evidence="4 11" id="KW-0489">Methyltransferase</keyword>
<dbReference type="GO" id="GO:0000077">
    <property type="term" value="P:DNA damage checkpoint signaling"/>
    <property type="evidence" value="ECO:0007669"/>
    <property type="project" value="TreeGrafter"/>
</dbReference>
<dbReference type="InterPro" id="IPR029063">
    <property type="entry name" value="SAM-dependent_MTases_sf"/>
</dbReference>
<gene>
    <name evidence="13" type="ORF">GYMLUDRAFT_60668</name>
</gene>
<dbReference type="GO" id="GO:0005634">
    <property type="term" value="C:nucleus"/>
    <property type="evidence" value="ECO:0007669"/>
    <property type="project" value="UniProtKB-SubCell"/>
</dbReference>
<evidence type="ECO:0000256" key="4">
    <source>
        <dbReference type="ARBA" id="ARBA00022603"/>
    </source>
</evidence>
<dbReference type="InterPro" id="IPR025789">
    <property type="entry name" value="DOT1_dom"/>
</dbReference>
<evidence type="ECO:0000313" key="14">
    <source>
        <dbReference type="Proteomes" id="UP000053593"/>
    </source>
</evidence>
<evidence type="ECO:0000256" key="6">
    <source>
        <dbReference type="ARBA" id="ARBA00022691"/>
    </source>
</evidence>
<comment type="subcellular location">
    <subcellularLocation>
        <location evidence="1 11">Nucleus</location>
    </subcellularLocation>
</comment>
<dbReference type="Pfam" id="PF08123">
    <property type="entry name" value="DOT1"/>
    <property type="match status" value="1"/>
</dbReference>
<comment type="miscellaneous">
    <text evidence="11">In contrast to other lysine histone methyltransferases, it does not contain a SET domain, suggesting the existence of another mechanism for methylation of lysine residues of histones.</text>
</comment>
<evidence type="ECO:0000256" key="3">
    <source>
        <dbReference type="ARBA" id="ARBA00020987"/>
    </source>
</evidence>
<evidence type="ECO:0000256" key="1">
    <source>
        <dbReference type="ARBA" id="ARBA00004123"/>
    </source>
</evidence>
<evidence type="ECO:0000313" key="13">
    <source>
        <dbReference type="EMBL" id="KIK58651.1"/>
    </source>
</evidence>
<evidence type="ECO:0000256" key="7">
    <source>
        <dbReference type="ARBA" id="ARBA00022853"/>
    </source>
</evidence>
<dbReference type="GO" id="GO:0006281">
    <property type="term" value="P:DNA repair"/>
    <property type="evidence" value="ECO:0007669"/>
    <property type="project" value="TreeGrafter"/>
</dbReference>
<comment type="catalytic activity">
    <reaction evidence="10 11">
        <text>L-lysyl(79)-[histone H3] + 3 S-adenosyl-L-methionine = N(6),N(6),N(6)-trimethyl-L-lysyl(79)-[histone H3] + 3 S-adenosyl-L-homocysteine + 3 H(+)</text>
        <dbReference type="Rhea" id="RHEA:60328"/>
        <dbReference type="Rhea" id="RHEA-COMP:15549"/>
        <dbReference type="Rhea" id="RHEA-COMP:15552"/>
        <dbReference type="ChEBI" id="CHEBI:15378"/>
        <dbReference type="ChEBI" id="CHEBI:29969"/>
        <dbReference type="ChEBI" id="CHEBI:57856"/>
        <dbReference type="ChEBI" id="CHEBI:59789"/>
        <dbReference type="ChEBI" id="CHEBI:61961"/>
        <dbReference type="EC" id="2.1.1.360"/>
    </reaction>
</comment>
<dbReference type="Proteomes" id="UP000053593">
    <property type="component" value="Unassembled WGS sequence"/>
</dbReference>
<organism evidence="13 14">
    <name type="scientific">Collybiopsis luxurians FD-317 M1</name>
    <dbReference type="NCBI Taxonomy" id="944289"/>
    <lineage>
        <taxon>Eukaryota</taxon>
        <taxon>Fungi</taxon>
        <taxon>Dikarya</taxon>
        <taxon>Basidiomycota</taxon>
        <taxon>Agaricomycotina</taxon>
        <taxon>Agaricomycetes</taxon>
        <taxon>Agaricomycetidae</taxon>
        <taxon>Agaricales</taxon>
        <taxon>Marasmiineae</taxon>
        <taxon>Omphalotaceae</taxon>
        <taxon>Collybiopsis</taxon>
        <taxon>Collybiopsis luxurians</taxon>
    </lineage>
</organism>
<keyword evidence="8 11" id="KW-0539">Nucleus</keyword>
<keyword evidence="14" id="KW-1185">Reference proteome</keyword>
<dbReference type="GO" id="GO:0032259">
    <property type="term" value="P:methylation"/>
    <property type="evidence" value="ECO:0007669"/>
    <property type="project" value="UniProtKB-KW"/>
</dbReference>
<name>A0A0D0BTD2_9AGAR</name>
<evidence type="ECO:0000256" key="5">
    <source>
        <dbReference type="ARBA" id="ARBA00022679"/>
    </source>
</evidence>
<dbReference type="PANTHER" id="PTHR21451">
    <property type="entry name" value="HISTONE H3 METHYLTRANSFERASE"/>
    <property type="match status" value="1"/>
</dbReference>
<dbReference type="InterPro" id="IPR030445">
    <property type="entry name" value="H3-K79_meTrfase"/>
</dbReference>
<dbReference type="GO" id="GO:0140956">
    <property type="term" value="F:histone H3K79 trimethyltransferase activity"/>
    <property type="evidence" value="ECO:0007669"/>
    <property type="project" value="UniProtKB-EC"/>
</dbReference>
<dbReference type="AlphaFoldDB" id="A0A0D0BTD2"/>
<evidence type="ECO:0000259" key="12">
    <source>
        <dbReference type="PROSITE" id="PS51569"/>
    </source>
</evidence>
<comment type="function">
    <text evidence="11">Histone methyltransferase that specifically trimethylates histone H3 to form H3K79me3. This methylation is required for telomere silencing and for the pachytene checkpoint during the meiotic cell cycle by allowing the recruitment of RAD9 to double strand breaks. Nucleosomes are preferred as substrate compared to free histone.</text>
</comment>
<comment type="similarity">
    <text evidence="11">Belongs to the class I-like SAM-binding methyltransferase superfamily. DOT1 family.</text>
</comment>
<sequence>MYGKFNPCFLQRIFEEAELTSASYIVDMGSGVGDVVVQASLYAGCSAFGIELHPDLMKLAEGLLSHIQQLGQLSSIPIGGMEIIQRNMLTDATAKYHIEHADLIVCNNQCLDAQGKKSATVKNFDPCQEGCDYSISEDTFYFLSPKWRAWVADLFSTKKQVFQSGDVSWSNNGKDYYWQVKK</sequence>
<proteinExistence type="inferred from homology"/>
<evidence type="ECO:0000256" key="10">
    <source>
        <dbReference type="ARBA" id="ARBA00047770"/>
    </source>
</evidence>
<evidence type="ECO:0000256" key="11">
    <source>
        <dbReference type="RuleBase" id="RU271113"/>
    </source>
</evidence>
<evidence type="ECO:0000256" key="8">
    <source>
        <dbReference type="ARBA" id="ARBA00023242"/>
    </source>
</evidence>
<protein>
    <recommendedName>
        <fullName evidence="3 11">Histone-lysine N-methyltransferase, H3 lysine-79 specific</fullName>
        <ecNumber evidence="2 11">2.1.1.360</ecNumber>
    </recommendedName>
    <alternativeName>
        <fullName evidence="9 11">Histone H3-K79 methyltransferase</fullName>
    </alternativeName>
</protein>
<feature type="domain" description="DOT1" evidence="12">
    <location>
        <begin position="1"/>
        <end position="182"/>
    </location>
</feature>
<reference evidence="13 14" key="1">
    <citation type="submission" date="2014-04" db="EMBL/GenBank/DDBJ databases">
        <title>Evolutionary Origins and Diversification of the Mycorrhizal Mutualists.</title>
        <authorList>
            <consortium name="DOE Joint Genome Institute"/>
            <consortium name="Mycorrhizal Genomics Consortium"/>
            <person name="Kohler A."/>
            <person name="Kuo A."/>
            <person name="Nagy L.G."/>
            <person name="Floudas D."/>
            <person name="Copeland A."/>
            <person name="Barry K.W."/>
            <person name="Cichocki N."/>
            <person name="Veneault-Fourrey C."/>
            <person name="LaButti K."/>
            <person name="Lindquist E.A."/>
            <person name="Lipzen A."/>
            <person name="Lundell T."/>
            <person name="Morin E."/>
            <person name="Murat C."/>
            <person name="Riley R."/>
            <person name="Ohm R."/>
            <person name="Sun H."/>
            <person name="Tunlid A."/>
            <person name="Henrissat B."/>
            <person name="Grigoriev I.V."/>
            <person name="Hibbett D.S."/>
            <person name="Martin F."/>
        </authorList>
    </citation>
    <scope>NUCLEOTIDE SEQUENCE [LARGE SCALE GENOMIC DNA]</scope>
    <source>
        <strain evidence="13 14">FD-317 M1</strain>
    </source>
</reference>
<dbReference type="SUPFAM" id="SSF53335">
    <property type="entry name" value="S-adenosyl-L-methionine-dependent methyltransferases"/>
    <property type="match status" value="1"/>
</dbReference>
<dbReference type="Gene3D" id="3.40.50.150">
    <property type="entry name" value="Vaccinia Virus protein VP39"/>
    <property type="match status" value="1"/>
</dbReference>
<dbReference type="PROSITE" id="PS51569">
    <property type="entry name" value="DOT1"/>
    <property type="match status" value="1"/>
</dbReference>
<evidence type="ECO:0000256" key="9">
    <source>
        <dbReference type="ARBA" id="ARBA00029821"/>
    </source>
</evidence>
<keyword evidence="6 11" id="KW-0949">S-adenosyl-L-methionine</keyword>
<evidence type="ECO:0000256" key="2">
    <source>
        <dbReference type="ARBA" id="ARBA00012190"/>
    </source>
</evidence>
<dbReference type="HOGENOM" id="CLU_095024_0_0_1"/>
<keyword evidence="5 11" id="KW-0808">Transferase</keyword>
<dbReference type="PANTHER" id="PTHR21451:SF0">
    <property type="entry name" value="HISTONE-LYSINE N-METHYLTRANSFERASE, H3 LYSINE-79 SPECIFIC"/>
    <property type="match status" value="1"/>
</dbReference>
<accession>A0A0D0BTD2</accession>
<keyword evidence="7 11" id="KW-0156">Chromatin regulator</keyword>
<dbReference type="EMBL" id="KN834784">
    <property type="protein sequence ID" value="KIK58651.1"/>
    <property type="molecule type" value="Genomic_DNA"/>
</dbReference>
<dbReference type="EC" id="2.1.1.360" evidence="2 11"/>